<dbReference type="Pfam" id="PF03398">
    <property type="entry name" value="Ist1"/>
    <property type="match status" value="1"/>
</dbReference>
<evidence type="ECO:0000256" key="1">
    <source>
        <dbReference type="ARBA" id="ARBA00004167"/>
    </source>
</evidence>
<evidence type="ECO:0000313" key="18">
    <source>
        <dbReference type="EMBL" id="CAJ0582838.1"/>
    </source>
</evidence>
<evidence type="ECO:0000256" key="10">
    <source>
        <dbReference type="ARBA" id="ARBA00022989"/>
    </source>
</evidence>
<dbReference type="Gene3D" id="3.40.50.2000">
    <property type="entry name" value="Glycogen Phosphorylase B"/>
    <property type="match status" value="1"/>
</dbReference>
<dbReference type="PANTHER" id="PTHR48043:SF23">
    <property type="entry name" value="UDP-GLUCURONOSYLTRANSFERASE"/>
    <property type="match status" value="1"/>
</dbReference>
<comment type="caution">
    <text evidence="18">The sequence shown here is derived from an EMBL/GenBank/DDBJ whole genome shotgun (WGS) entry which is preliminary data.</text>
</comment>
<feature type="compositionally biased region" description="Pro residues" evidence="16">
    <location>
        <begin position="803"/>
        <end position="817"/>
    </location>
</feature>
<dbReference type="FunFam" id="3.40.50.2000:FF:000038">
    <property type="entry name" value="UDP-GlucuronosylTransferase"/>
    <property type="match status" value="1"/>
</dbReference>
<feature type="compositionally biased region" description="Polar residues" evidence="16">
    <location>
        <begin position="983"/>
        <end position="993"/>
    </location>
</feature>
<evidence type="ECO:0000256" key="11">
    <source>
        <dbReference type="ARBA" id="ARBA00023136"/>
    </source>
</evidence>
<organism evidence="18 19">
    <name type="scientific">Mesorhabditis spiculigera</name>
    <dbReference type="NCBI Taxonomy" id="96644"/>
    <lineage>
        <taxon>Eukaryota</taxon>
        <taxon>Metazoa</taxon>
        <taxon>Ecdysozoa</taxon>
        <taxon>Nematoda</taxon>
        <taxon>Chromadorea</taxon>
        <taxon>Rhabditida</taxon>
        <taxon>Rhabditina</taxon>
        <taxon>Rhabditomorpha</taxon>
        <taxon>Rhabditoidea</taxon>
        <taxon>Rhabditidae</taxon>
        <taxon>Mesorhabditinae</taxon>
        <taxon>Mesorhabditis</taxon>
    </lineage>
</organism>
<comment type="function">
    <text evidence="13">ESCRT-III-like protein involved in cytokinesis, nuclear envelope reassembly and endosomal tubulation. Is required for efficient abscission during cytokinesis. Involved in recruiting VPS4A and/or VPS4B to the midbody of dividing cells. During late anaphase, involved in nuclear envelope reassembly and mitotic spindle disassembly together with the ESCRT-III complex: IST1 acts by mediating the recruitment of SPAST to the nuclear membrane, leading to microtubule severing. Recruited to the reforming nuclear envelope (NE) during anaphase by LEMD2. Regulates early endosomal tubulation together with the ESCRT-III complex by mediating the recruitment of SPAST.</text>
</comment>
<feature type="compositionally biased region" description="Polar residues" evidence="16">
    <location>
        <begin position="721"/>
        <end position="731"/>
    </location>
</feature>
<protein>
    <recommendedName>
        <fullName evidence="5">IST1 homolog</fullName>
        <ecNumber evidence="4">2.4.1.17</ecNumber>
    </recommendedName>
    <alternativeName>
        <fullName evidence="12">Charged multivesicular body protein 8</fullName>
    </alternativeName>
</protein>
<evidence type="ECO:0000313" key="19">
    <source>
        <dbReference type="Proteomes" id="UP001177023"/>
    </source>
</evidence>
<keyword evidence="9" id="KW-0732">Signal</keyword>
<feature type="compositionally biased region" description="Gly residues" evidence="16">
    <location>
        <begin position="1040"/>
        <end position="1051"/>
    </location>
</feature>
<proteinExistence type="inferred from homology"/>
<dbReference type="GO" id="GO:0015020">
    <property type="term" value="F:glucuronosyltransferase activity"/>
    <property type="evidence" value="ECO:0007669"/>
    <property type="project" value="UniProtKB-EC"/>
</dbReference>
<dbReference type="EMBL" id="CATQJA010002664">
    <property type="protein sequence ID" value="CAJ0582838.1"/>
    <property type="molecule type" value="Genomic_DNA"/>
</dbReference>
<dbReference type="InterPro" id="IPR042277">
    <property type="entry name" value="IST1-like"/>
</dbReference>
<evidence type="ECO:0000256" key="13">
    <source>
        <dbReference type="ARBA" id="ARBA00046124"/>
    </source>
</evidence>
<evidence type="ECO:0000256" key="12">
    <source>
        <dbReference type="ARBA" id="ARBA00032374"/>
    </source>
</evidence>
<comment type="subcellular location">
    <subcellularLocation>
        <location evidence="1">Membrane</location>
        <topology evidence="1">Single-pass membrane protein</topology>
    </subcellularLocation>
</comment>
<dbReference type="PANTHER" id="PTHR48043">
    <property type="entry name" value="EG:EG0003.4 PROTEIN-RELATED"/>
    <property type="match status" value="1"/>
</dbReference>
<evidence type="ECO:0000256" key="2">
    <source>
        <dbReference type="ARBA" id="ARBA00005536"/>
    </source>
</evidence>
<comment type="catalytic activity">
    <reaction evidence="15">
        <text>glucuronate acceptor + UDP-alpha-D-glucuronate = acceptor beta-D-glucuronoside + UDP + H(+)</text>
        <dbReference type="Rhea" id="RHEA:21032"/>
        <dbReference type="ChEBI" id="CHEBI:15378"/>
        <dbReference type="ChEBI" id="CHEBI:58052"/>
        <dbReference type="ChEBI" id="CHEBI:58223"/>
        <dbReference type="ChEBI" id="CHEBI:132367"/>
        <dbReference type="ChEBI" id="CHEBI:132368"/>
        <dbReference type="EC" id="2.4.1.17"/>
    </reaction>
</comment>
<evidence type="ECO:0000256" key="14">
    <source>
        <dbReference type="ARBA" id="ARBA00046920"/>
    </source>
</evidence>
<dbReference type="Proteomes" id="UP001177023">
    <property type="component" value="Unassembled WGS sequence"/>
</dbReference>
<dbReference type="AlphaFoldDB" id="A0AA36DAQ3"/>
<keyword evidence="10 17" id="KW-1133">Transmembrane helix</keyword>
<dbReference type="InterPro" id="IPR002213">
    <property type="entry name" value="UDP_glucos_trans"/>
</dbReference>
<dbReference type="InterPro" id="IPR050271">
    <property type="entry name" value="UDP-glycosyltransferase"/>
</dbReference>
<dbReference type="CDD" id="cd03784">
    <property type="entry name" value="GT1_Gtf-like"/>
    <property type="match status" value="1"/>
</dbReference>
<feature type="transmembrane region" description="Helical" evidence="17">
    <location>
        <begin position="482"/>
        <end position="506"/>
    </location>
</feature>
<comment type="subunit">
    <text evidence="14">Interacts with CHMP1A, CHMP1B, VPS4A and VTA1. Interacts with SPAST, STAMBP, and USP8. May interact with VPS37B. May associate with the ESCRT-I complex. Interacts with MITD1, in competition with VSP4. Interacts with SPART (via MIT domain); leading to the recruitment of SPART to midbodies. Interacts with SPAST.</text>
</comment>
<feature type="region of interest" description="Disordered" evidence="16">
    <location>
        <begin position="983"/>
        <end position="1056"/>
    </location>
</feature>
<dbReference type="GO" id="GO:0015031">
    <property type="term" value="P:protein transport"/>
    <property type="evidence" value="ECO:0007669"/>
    <property type="project" value="InterPro"/>
</dbReference>
<evidence type="ECO:0000256" key="5">
    <source>
        <dbReference type="ARBA" id="ARBA00014513"/>
    </source>
</evidence>
<keyword evidence="11 17" id="KW-0472">Membrane</keyword>
<keyword evidence="6" id="KW-0328">Glycosyltransferase</keyword>
<feature type="transmembrane region" description="Helical" evidence="17">
    <location>
        <begin position="6"/>
        <end position="25"/>
    </location>
</feature>
<keyword evidence="8 17" id="KW-0812">Transmembrane</keyword>
<feature type="non-terminal residue" evidence="18">
    <location>
        <position position="1068"/>
    </location>
</feature>
<accession>A0AA36DAQ3</accession>
<evidence type="ECO:0000256" key="7">
    <source>
        <dbReference type="ARBA" id="ARBA00022679"/>
    </source>
</evidence>
<dbReference type="Pfam" id="PF00201">
    <property type="entry name" value="UDPGT"/>
    <property type="match status" value="1"/>
</dbReference>
<evidence type="ECO:0000256" key="16">
    <source>
        <dbReference type="SAM" id="MobiDB-lite"/>
    </source>
</evidence>
<dbReference type="FunFam" id="1.20.1260.60:FF:000002">
    <property type="entry name" value="Vacuolar protein sorting-associated protein IST1"/>
    <property type="match status" value="1"/>
</dbReference>
<evidence type="ECO:0000256" key="6">
    <source>
        <dbReference type="ARBA" id="ARBA00022676"/>
    </source>
</evidence>
<comment type="similarity">
    <text evidence="2">Belongs to the IST1 family.</text>
</comment>
<evidence type="ECO:0000256" key="9">
    <source>
        <dbReference type="ARBA" id="ARBA00022729"/>
    </source>
</evidence>
<dbReference type="Gene3D" id="1.20.1260.60">
    <property type="entry name" value="Vacuolar protein sorting-associated protein Ist1"/>
    <property type="match status" value="1"/>
</dbReference>
<feature type="region of interest" description="Disordered" evidence="16">
    <location>
        <begin position="919"/>
        <end position="964"/>
    </location>
</feature>
<gene>
    <name evidence="18" type="ORF">MSPICULIGERA_LOCUS20968</name>
</gene>
<feature type="compositionally biased region" description="Gly residues" evidence="16">
    <location>
        <begin position="709"/>
        <end position="720"/>
    </location>
</feature>
<dbReference type="GO" id="GO:0016020">
    <property type="term" value="C:membrane"/>
    <property type="evidence" value="ECO:0007669"/>
    <property type="project" value="UniProtKB-SubCell"/>
</dbReference>
<evidence type="ECO:0000256" key="17">
    <source>
        <dbReference type="SAM" id="Phobius"/>
    </source>
</evidence>
<comment type="similarity">
    <text evidence="3">Belongs to the UDP-glycosyltransferase family.</text>
</comment>
<sequence>MVPIRLLFLLPSVFSLNVIIYNVLFSHSHTRQINLLADVLAKDGHNVTMMMSNAMEYGTIQKPDNVEIVWIEQSPAMEKLITPDALDNFNKQLWTTDATPGAGFEIFANLTLLLSYQCEAAILNPAVNALRQRHFDVGISEAFDFCGFGLLEMIGVKTWVSCTTSITLDHQAYLLGVPRAPSYVPAALGNTNEKMTITQRAANAVSSIVGQYLFLQIADNQTIIFQRLVGPNFPTMRELVSRSALHITNSIPLLNFPQPTLHKVIDVGGIGQSKPKTLSKEWADIVKSKPTTVLISFGSIVKSSHMDPKQKEAILDMARTMKDTQFIWKYEEDDLTNVPSNMYVSKWTPQADLLASGHINLFITHGGLGSVTELAFSAIPAIVIPVMMSDQPRNAEMLKRHGTAESFSKFDLAKKDKLMELVSKMINDPSYKARAEELASMLNHVPFKPQEVLLRNVEFVGRFGSLPQLAPYGRELSFVQYFLLDIVFIALFVVVFVLLLAMSLSWGAQYPKLKANLRLSINRMKMMGKKKTELAMKARTEIADYILGHKADRARIRVEHIIREDYLVEAYELLEMYCDLLLARFGLIEQMKTLDDGIAEAVISILWAAPRITTDIPEFKVISDQLTHKYGKPFAEAARGNQLEAPAKVSPKLIAKLDISAPPKPLVERYMIEIASAAGIDFNPDPDVMREDEVNQAEKMLIEFHKKGGGGNGGGGGGGQVVSQPTPQNQDGAYGWNFGSGAPAPGGPPPPPPYNGGNIYEVPSTSPQYDVPPGNDYNWPAPSQQGAPGVIQLPQIGANGLPINPPSGPPHAPPPSAYPFLSQRGSTVNPMPPGNAFNNPSAPPQTVHKPEGPPPSDFGEMSSPAVFGVVKWREGEDEGTQSDAFARDDEHIYAEVPVDHEYQSLAELKSTSQPHITDSIDIEPALPSNVKATQTDDPLPAPRFTTPRPEQLIGLPPPGAGERYVIGPNGVPILVRQNAFDATTPSEYQNDPSYQPGGRYPWIDSGQKTLENFSEGDAGLGDLSFPEVPTGGLPSHKNNGGSGGGAGGGGNDLDFDDLARRFDQLKKK</sequence>
<feature type="compositionally biased region" description="Pro residues" evidence="16">
    <location>
        <begin position="745"/>
        <end position="754"/>
    </location>
</feature>
<feature type="region of interest" description="Disordered" evidence="16">
    <location>
        <begin position="705"/>
        <end position="862"/>
    </location>
</feature>
<keyword evidence="7" id="KW-0808">Transferase</keyword>
<keyword evidence="19" id="KW-1185">Reference proteome</keyword>
<name>A0AA36DAQ3_9BILA</name>
<evidence type="ECO:0000256" key="3">
    <source>
        <dbReference type="ARBA" id="ARBA00009995"/>
    </source>
</evidence>
<dbReference type="EC" id="2.4.1.17" evidence="4"/>
<evidence type="ECO:0000256" key="4">
    <source>
        <dbReference type="ARBA" id="ARBA00012544"/>
    </source>
</evidence>
<reference evidence="18" key="1">
    <citation type="submission" date="2023-06" db="EMBL/GenBank/DDBJ databases">
        <authorList>
            <person name="Delattre M."/>
        </authorList>
    </citation>
    <scope>NUCLEOTIDE SEQUENCE</scope>
    <source>
        <strain evidence="18">AF72</strain>
    </source>
</reference>
<dbReference type="SUPFAM" id="SSF53756">
    <property type="entry name" value="UDP-Glycosyltransferase/glycogen phosphorylase"/>
    <property type="match status" value="1"/>
</dbReference>
<evidence type="ECO:0000256" key="8">
    <source>
        <dbReference type="ARBA" id="ARBA00022692"/>
    </source>
</evidence>
<dbReference type="InterPro" id="IPR005061">
    <property type="entry name" value="Ist1"/>
</dbReference>
<evidence type="ECO:0000256" key="15">
    <source>
        <dbReference type="ARBA" id="ARBA00047475"/>
    </source>
</evidence>